<keyword evidence="3" id="KW-1185">Reference proteome</keyword>
<dbReference type="AlphaFoldDB" id="A0AAN6X146"/>
<gene>
    <name evidence="2" type="ORF">QBC35DRAFT_95018</name>
</gene>
<evidence type="ECO:0000256" key="1">
    <source>
        <dbReference type="SAM" id="Phobius"/>
    </source>
</evidence>
<name>A0AAN6X146_9PEZI</name>
<reference evidence="2" key="1">
    <citation type="journal article" date="2023" name="Mol. Phylogenet. Evol.">
        <title>Genome-scale phylogeny and comparative genomics of the fungal order Sordariales.</title>
        <authorList>
            <person name="Hensen N."/>
            <person name="Bonometti L."/>
            <person name="Westerberg I."/>
            <person name="Brannstrom I.O."/>
            <person name="Guillou S."/>
            <person name="Cros-Aarteil S."/>
            <person name="Calhoun S."/>
            <person name="Haridas S."/>
            <person name="Kuo A."/>
            <person name="Mondo S."/>
            <person name="Pangilinan J."/>
            <person name="Riley R."/>
            <person name="LaButti K."/>
            <person name="Andreopoulos B."/>
            <person name="Lipzen A."/>
            <person name="Chen C."/>
            <person name="Yan M."/>
            <person name="Daum C."/>
            <person name="Ng V."/>
            <person name="Clum A."/>
            <person name="Steindorff A."/>
            <person name="Ohm R.A."/>
            <person name="Martin F."/>
            <person name="Silar P."/>
            <person name="Natvig D.O."/>
            <person name="Lalanne C."/>
            <person name="Gautier V."/>
            <person name="Ament-Velasquez S.L."/>
            <person name="Kruys A."/>
            <person name="Hutchinson M.I."/>
            <person name="Powell A.J."/>
            <person name="Barry K."/>
            <person name="Miller A.N."/>
            <person name="Grigoriev I.V."/>
            <person name="Debuchy R."/>
            <person name="Gladieux P."/>
            <person name="Hiltunen Thoren M."/>
            <person name="Johannesson H."/>
        </authorList>
    </citation>
    <scope>NUCLEOTIDE SEQUENCE</scope>
    <source>
        <strain evidence="2">PSN309</strain>
    </source>
</reference>
<dbReference type="Proteomes" id="UP001302126">
    <property type="component" value="Unassembled WGS sequence"/>
</dbReference>
<feature type="transmembrane region" description="Helical" evidence="1">
    <location>
        <begin position="46"/>
        <end position="69"/>
    </location>
</feature>
<accession>A0AAN6X146</accession>
<keyword evidence="1" id="KW-1133">Transmembrane helix</keyword>
<organism evidence="2 3">
    <name type="scientific">Podospora australis</name>
    <dbReference type="NCBI Taxonomy" id="1536484"/>
    <lineage>
        <taxon>Eukaryota</taxon>
        <taxon>Fungi</taxon>
        <taxon>Dikarya</taxon>
        <taxon>Ascomycota</taxon>
        <taxon>Pezizomycotina</taxon>
        <taxon>Sordariomycetes</taxon>
        <taxon>Sordariomycetidae</taxon>
        <taxon>Sordariales</taxon>
        <taxon>Podosporaceae</taxon>
        <taxon>Podospora</taxon>
    </lineage>
</organism>
<evidence type="ECO:0000313" key="2">
    <source>
        <dbReference type="EMBL" id="KAK4190187.1"/>
    </source>
</evidence>
<feature type="transmembrane region" description="Helical" evidence="1">
    <location>
        <begin position="138"/>
        <end position="158"/>
    </location>
</feature>
<reference evidence="2" key="2">
    <citation type="submission" date="2023-05" db="EMBL/GenBank/DDBJ databases">
        <authorList>
            <consortium name="Lawrence Berkeley National Laboratory"/>
            <person name="Steindorff A."/>
            <person name="Hensen N."/>
            <person name="Bonometti L."/>
            <person name="Westerberg I."/>
            <person name="Brannstrom I.O."/>
            <person name="Guillou S."/>
            <person name="Cros-Aarteil S."/>
            <person name="Calhoun S."/>
            <person name="Haridas S."/>
            <person name="Kuo A."/>
            <person name="Mondo S."/>
            <person name="Pangilinan J."/>
            <person name="Riley R."/>
            <person name="Labutti K."/>
            <person name="Andreopoulos B."/>
            <person name="Lipzen A."/>
            <person name="Chen C."/>
            <person name="Yanf M."/>
            <person name="Daum C."/>
            <person name="Ng V."/>
            <person name="Clum A."/>
            <person name="Ohm R."/>
            <person name="Martin F."/>
            <person name="Silar P."/>
            <person name="Natvig D."/>
            <person name="Lalanne C."/>
            <person name="Gautier V."/>
            <person name="Ament-Velasquez S.L."/>
            <person name="Kruys A."/>
            <person name="Hutchinson M.I."/>
            <person name="Powell A.J."/>
            <person name="Barry K."/>
            <person name="Miller A.N."/>
            <person name="Grigoriev I.V."/>
            <person name="Debuchy R."/>
            <person name="Gladieux P."/>
            <person name="Thoren M.H."/>
            <person name="Johannesson H."/>
        </authorList>
    </citation>
    <scope>NUCLEOTIDE SEQUENCE</scope>
    <source>
        <strain evidence="2">PSN309</strain>
    </source>
</reference>
<comment type="caution">
    <text evidence="2">The sequence shown here is derived from an EMBL/GenBank/DDBJ whole genome shotgun (WGS) entry which is preliminary data.</text>
</comment>
<keyword evidence="1" id="KW-0472">Membrane</keyword>
<evidence type="ECO:0000313" key="3">
    <source>
        <dbReference type="Proteomes" id="UP001302126"/>
    </source>
</evidence>
<keyword evidence="1" id="KW-0812">Transmembrane</keyword>
<protein>
    <submittedName>
        <fullName evidence="2">Uncharacterized protein</fullName>
    </submittedName>
</protein>
<sequence>MYFVCSCLLHICTYSVRAGSSASKPSKQLRSRASSRPTSGRNFSGIFPGAGFFVFLFVVVTCLFSSIFLQPCQTHQAPHCDFGRWLDRGFPFFLAHPTGGCDMPGPCLNLAISDQPPNRYARGEKTAPRNAPHHVSDALAVSVFSSFLLAIQLLIIIARAHKPLCVIFITLSPENDKSTTPLLLASFGWQLGAPFPTVSMEP</sequence>
<dbReference type="EMBL" id="MU864368">
    <property type="protein sequence ID" value="KAK4190187.1"/>
    <property type="molecule type" value="Genomic_DNA"/>
</dbReference>
<proteinExistence type="predicted"/>